<feature type="binding site" evidence="10">
    <location>
        <position position="124"/>
    </location>
    <ligand>
        <name>UDP-N-acetyl-alpha-D-glucosamine</name>
        <dbReference type="ChEBI" id="CHEBI:57705"/>
    </ligand>
</feature>
<feature type="domain" description="Glycosyltransferase family 28 N-terminal" evidence="11">
    <location>
        <begin position="4"/>
        <end position="143"/>
    </location>
</feature>
<dbReference type="PANTHER" id="PTHR21015">
    <property type="entry name" value="UDP-N-ACETYLGLUCOSAMINE--N-ACETYLMURAMYL-(PENTAPEPTIDE) PYROPHOSPHORYL-UNDECAPRENOL N-ACETYLGLUCOSAMINE TRANSFERASE 1"/>
    <property type="match status" value="1"/>
</dbReference>
<dbReference type="EC" id="2.4.1.227" evidence="10"/>
<dbReference type="PATRIC" id="fig|706587.4.peg.5329"/>
<comment type="caution">
    <text evidence="10">Lacks conserved residue(s) required for the propagation of feature annotation.</text>
</comment>
<comment type="subcellular location">
    <subcellularLocation>
        <location evidence="10">Cell inner membrane</location>
        <topology evidence="10">Peripheral membrane protein</topology>
        <orientation evidence="10">Cytoplasmic side</orientation>
    </subcellularLocation>
</comment>
<dbReference type="EMBL" id="CP003360">
    <property type="protein sequence ID" value="AFM27329.1"/>
    <property type="molecule type" value="Genomic_DNA"/>
</dbReference>
<feature type="binding site" evidence="10">
    <location>
        <position position="245"/>
    </location>
    <ligand>
        <name>UDP-N-acetyl-alpha-D-glucosamine</name>
        <dbReference type="ChEBI" id="CHEBI:57705"/>
    </ligand>
</feature>
<evidence type="ECO:0000259" key="12">
    <source>
        <dbReference type="Pfam" id="PF04101"/>
    </source>
</evidence>
<keyword evidence="9 10" id="KW-0961">Cell wall biogenesis/degradation</keyword>
<feature type="binding site" evidence="10">
    <location>
        <position position="190"/>
    </location>
    <ligand>
        <name>UDP-N-acetyl-alpha-D-glucosamine</name>
        <dbReference type="ChEBI" id="CHEBI:57705"/>
    </ligand>
</feature>
<dbReference type="CDD" id="cd03785">
    <property type="entry name" value="GT28_MurG"/>
    <property type="match status" value="1"/>
</dbReference>
<keyword evidence="14" id="KW-1185">Reference proteome</keyword>
<evidence type="ECO:0000256" key="6">
    <source>
        <dbReference type="ARBA" id="ARBA00022984"/>
    </source>
</evidence>
<dbReference type="HOGENOM" id="CLU_037404_0_1_7"/>
<evidence type="ECO:0000256" key="2">
    <source>
        <dbReference type="ARBA" id="ARBA00022618"/>
    </source>
</evidence>
<dbReference type="InterPro" id="IPR006009">
    <property type="entry name" value="GlcNAc_MurG"/>
</dbReference>
<dbReference type="eggNOG" id="COG0707">
    <property type="taxonomic scope" value="Bacteria"/>
</dbReference>
<evidence type="ECO:0000256" key="3">
    <source>
        <dbReference type="ARBA" id="ARBA00022676"/>
    </source>
</evidence>
<dbReference type="InterPro" id="IPR007235">
    <property type="entry name" value="Glyco_trans_28_C"/>
</dbReference>
<evidence type="ECO:0000256" key="8">
    <source>
        <dbReference type="ARBA" id="ARBA00023306"/>
    </source>
</evidence>
<dbReference type="GO" id="GO:0005886">
    <property type="term" value="C:plasma membrane"/>
    <property type="evidence" value="ECO:0007669"/>
    <property type="project" value="UniProtKB-SubCell"/>
</dbReference>
<comment type="pathway">
    <text evidence="10">Cell wall biogenesis; peptidoglycan biosynthesis.</text>
</comment>
<keyword evidence="7 10" id="KW-0472">Membrane</keyword>
<dbReference type="PANTHER" id="PTHR21015:SF22">
    <property type="entry name" value="GLYCOSYLTRANSFERASE"/>
    <property type="match status" value="1"/>
</dbReference>
<dbReference type="STRING" id="706587.Desti_4709"/>
<dbReference type="KEGG" id="dti:Desti_4709"/>
<keyword evidence="1 10" id="KW-1003">Cell membrane</keyword>
<comment type="function">
    <text evidence="10">Cell wall formation. Catalyzes the transfer of a GlcNAc subunit on undecaprenyl-pyrophosphoryl-MurNAc-pentapeptide (lipid intermediate I) to form undecaprenyl-pyrophosphoryl-MurNAc-(pentapeptide)GlcNAc (lipid intermediate II).</text>
</comment>
<feature type="domain" description="Glycosyl transferase family 28 C-terminal" evidence="12">
    <location>
        <begin position="184"/>
        <end position="346"/>
    </location>
</feature>
<evidence type="ECO:0000313" key="14">
    <source>
        <dbReference type="Proteomes" id="UP000006055"/>
    </source>
</evidence>
<accession>I4CCN8</accession>
<feature type="binding site" evidence="10">
    <location>
        <position position="165"/>
    </location>
    <ligand>
        <name>UDP-N-acetyl-alpha-D-glucosamine</name>
        <dbReference type="ChEBI" id="CHEBI:57705"/>
    </ligand>
</feature>
<dbReference type="OrthoDB" id="9808936at2"/>
<dbReference type="GO" id="GO:0050511">
    <property type="term" value="F:undecaprenyldiphospho-muramoylpentapeptide beta-N-acetylglucosaminyltransferase activity"/>
    <property type="evidence" value="ECO:0007669"/>
    <property type="project" value="UniProtKB-UniRule"/>
</dbReference>
<dbReference type="GO" id="GO:0008360">
    <property type="term" value="P:regulation of cell shape"/>
    <property type="evidence" value="ECO:0007669"/>
    <property type="project" value="UniProtKB-KW"/>
</dbReference>
<evidence type="ECO:0000256" key="1">
    <source>
        <dbReference type="ARBA" id="ARBA00022475"/>
    </source>
</evidence>
<dbReference type="UniPathway" id="UPA00219"/>
<protein>
    <recommendedName>
        <fullName evidence="10">UDP-N-acetylglucosamine--N-acetylmuramyl-(pentapeptide) pyrophosphoryl-undecaprenol N-acetylglucosamine transferase</fullName>
        <ecNumber evidence="10">2.4.1.227</ecNumber>
    </recommendedName>
    <alternativeName>
        <fullName evidence="10">Undecaprenyl-PP-MurNAc-pentapeptide-UDPGlcNAc GlcNAc transferase</fullName>
    </alternativeName>
</protein>
<keyword evidence="3 10" id="KW-0328">Glycosyltransferase</keyword>
<evidence type="ECO:0000256" key="5">
    <source>
        <dbReference type="ARBA" id="ARBA00022960"/>
    </source>
</evidence>
<dbReference type="GO" id="GO:0009252">
    <property type="term" value="P:peptidoglycan biosynthetic process"/>
    <property type="evidence" value="ECO:0007669"/>
    <property type="project" value="UniProtKB-UniRule"/>
</dbReference>
<dbReference type="Proteomes" id="UP000006055">
    <property type="component" value="Chromosome"/>
</dbReference>
<dbReference type="InterPro" id="IPR004276">
    <property type="entry name" value="GlycoTrans_28_N"/>
</dbReference>
<name>I4CCN8_DESTA</name>
<feature type="binding site" evidence="10">
    <location>
        <begin position="10"/>
        <end position="12"/>
    </location>
    <ligand>
        <name>UDP-N-acetyl-alpha-D-glucosamine</name>
        <dbReference type="ChEBI" id="CHEBI:57705"/>
    </ligand>
</feature>
<keyword evidence="8 10" id="KW-0131">Cell cycle</keyword>
<evidence type="ECO:0000256" key="9">
    <source>
        <dbReference type="ARBA" id="ARBA00023316"/>
    </source>
</evidence>
<keyword evidence="4 10" id="KW-0808">Transferase</keyword>
<dbReference type="GO" id="GO:0071555">
    <property type="term" value="P:cell wall organization"/>
    <property type="evidence" value="ECO:0007669"/>
    <property type="project" value="UniProtKB-KW"/>
</dbReference>
<keyword evidence="5 10" id="KW-0133">Cell shape</keyword>
<keyword evidence="10" id="KW-0997">Cell inner membrane</keyword>
<gene>
    <name evidence="10" type="primary">murG</name>
    <name evidence="13" type="ordered locus">Desti_4709</name>
</gene>
<dbReference type="GO" id="GO:0051301">
    <property type="term" value="P:cell division"/>
    <property type="evidence" value="ECO:0007669"/>
    <property type="project" value="UniProtKB-KW"/>
</dbReference>
<dbReference type="RefSeq" id="WP_014812437.1">
    <property type="nucleotide sequence ID" value="NC_018025.1"/>
</dbReference>
<comment type="similarity">
    <text evidence="10">Belongs to the glycosyltransferase 28 family. MurG subfamily.</text>
</comment>
<organism evidence="13 14">
    <name type="scientific">Desulfomonile tiedjei (strain ATCC 49306 / DSM 6799 / DCB-1)</name>
    <dbReference type="NCBI Taxonomy" id="706587"/>
    <lineage>
        <taxon>Bacteria</taxon>
        <taxon>Pseudomonadati</taxon>
        <taxon>Thermodesulfobacteriota</taxon>
        <taxon>Desulfomonilia</taxon>
        <taxon>Desulfomonilales</taxon>
        <taxon>Desulfomonilaceae</taxon>
        <taxon>Desulfomonile</taxon>
    </lineage>
</organism>
<dbReference type="AlphaFoldDB" id="I4CCN8"/>
<comment type="catalytic activity">
    <reaction evidence="10">
        <text>di-trans,octa-cis-undecaprenyl diphospho-N-acetyl-alpha-D-muramoyl-L-alanyl-D-glutamyl-meso-2,6-diaminopimeloyl-D-alanyl-D-alanine + UDP-N-acetyl-alpha-D-glucosamine = di-trans,octa-cis-undecaprenyl diphospho-[N-acetyl-alpha-D-glucosaminyl-(1-&gt;4)]-N-acetyl-alpha-D-muramoyl-L-alanyl-D-glutamyl-meso-2,6-diaminopimeloyl-D-alanyl-D-alanine + UDP + H(+)</text>
        <dbReference type="Rhea" id="RHEA:31227"/>
        <dbReference type="ChEBI" id="CHEBI:15378"/>
        <dbReference type="ChEBI" id="CHEBI:57705"/>
        <dbReference type="ChEBI" id="CHEBI:58223"/>
        <dbReference type="ChEBI" id="CHEBI:61387"/>
        <dbReference type="ChEBI" id="CHEBI:61388"/>
        <dbReference type="EC" id="2.4.1.227"/>
    </reaction>
</comment>
<dbReference type="SUPFAM" id="SSF53756">
    <property type="entry name" value="UDP-Glycosyltransferase/glycogen phosphorylase"/>
    <property type="match status" value="1"/>
</dbReference>
<dbReference type="GO" id="GO:0005975">
    <property type="term" value="P:carbohydrate metabolic process"/>
    <property type="evidence" value="ECO:0007669"/>
    <property type="project" value="InterPro"/>
</dbReference>
<dbReference type="GO" id="GO:0051991">
    <property type="term" value="F:UDP-N-acetyl-D-glucosamine:N-acetylmuramoyl-L-alanyl-D-glutamyl-meso-2,6-diaminopimelyl-D-alanyl-D-alanine-diphosphoundecaprenol 4-beta-N-acetylglucosaminlytransferase activity"/>
    <property type="evidence" value="ECO:0007669"/>
    <property type="project" value="RHEA"/>
</dbReference>
<dbReference type="Gene3D" id="3.40.50.2000">
    <property type="entry name" value="Glycogen Phosphorylase B"/>
    <property type="match status" value="2"/>
</dbReference>
<dbReference type="Pfam" id="PF04101">
    <property type="entry name" value="Glyco_tran_28_C"/>
    <property type="match status" value="1"/>
</dbReference>
<reference evidence="14" key="1">
    <citation type="submission" date="2012-06" db="EMBL/GenBank/DDBJ databases">
        <title>Complete sequence of chromosome of Desulfomonile tiedjei DSM 6799.</title>
        <authorList>
            <person name="Lucas S."/>
            <person name="Copeland A."/>
            <person name="Lapidus A."/>
            <person name="Glavina del Rio T."/>
            <person name="Dalin E."/>
            <person name="Tice H."/>
            <person name="Bruce D."/>
            <person name="Goodwin L."/>
            <person name="Pitluck S."/>
            <person name="Peters L."/>
            <person name="Ovchinnikova G."/>
            <person name="Zeytun A."/>
            <person name="Lu M."/>
            <person name="Kyrpides N."/>
            <person name="Mavromatis K."/>
            <person name="Ivanova N."/>
            <person name="Brettin T."/>
            <person name="Detter J.C."/>
            <person name="Han C."/>
            <person name="Larimer F."/>
            <person name="Land M."/>
            <person name="Hauser L."/>
            <person name="Markowitz V."/>
            <person name="Cheng J.-F."/>
            <person name="Hugenholtz P."/>
            <person name="Woyke T."/>
            <person name="Wu D."/>
            <person name="Spring S."/>
            <person name="Schroeder M."/>
            <person name="Brambilla E."/>
            <person name="Klenk H.-P."/>
            <person name="Eisen J.A."/>
        </authorList>
    </citation>
    <scope>NUCLEOTIDE SEQUENCE [LARGE SCALE GENOMIC DNA]</scope>
    <source>
        <strain evidence="14">ATCC 49306 / DSM 6799 / DCB-1</strain>
    </source>
</reference>
<dbReference type="Pfam" id="PF03033">
    <property type="entry name" value="Glyco_transf_28"/>
    <property type="match status" value="1"/>
</dbReference>
<feature type="binding site" evidence="10">
    <location>
        <position position="290"/>
    </location>
    <ligand>
        <name>UDP-N-acetyl-alpha-D-glucosamine</name>
        <dbReference type="ChEBI" id="CHEBI:57705"/>
    </ligand>
</feature>
<evidence type="ECO:0000313" key="13">
    <source>
        <dbReference type="EMBL" id="AFM27329.1"/>
    </source>
</evidence>
<proteinExistence type="inferred from homology"/>
<dbReference type="NCBIfam" id="TIGR01133">
    <property type="entry name" value="murG"/>
    <property type="match status" value="1"/>
</dbReference>
<evidence type="ECO:0000256" key="10">
    <source>
        <dbReference type="HAMAP-Rule" id="MF_00033"/>
    </source>
</evidence>
<evidence type="ECO:0000256" key="4">
    <source>
        <dbReference type="ARBA" id="ARBA00022679"/>
    </source>
</evidence>
<keyword evidence="2 10" id="KW-0132">Cell division</keyword>
<keyword evidence="6 10" id="KW-0573">Peptidoglycan synthesis</keyword>
<evidence type="ECO:0000256" key="7">
    <source>
        <dbReference type="ARBA" id="ARBA00023136"/>
    </source>
</evidence>
<sequence>MRLVIAGGGTGGHLFPALAIARALKSEDPGAEVLFVGTKNGIEARIIPTTEFPIRFITARGMMKTGIINSILSAVEIPVGVLQSIFLLREFKPGCVLGVGGYASGPTVFAGRIMGIPTAIQEQNSVMGTTNQALTKIVDRIFISWQDTEPVTPSNRTILTGNPVRQEVLLSSREFPKQQDEFRLLIFGGSRGARSINQSIIDNVSSIAEFADRLRILHQTGRDAVEEVKSAYEEAGIQAEVKEFINDMGSAYHWADLIVCRSGAASLAEITALGKPAIVIPYPYAIGDHQARNAAVLEAIGAVRVVKDSNLMNGTLLKEIGKLIDNGELLAQMAENAKQAGRPYAAREIARELLNLERSPR</sequence>
<evidence type="ECO:0000259" key="11">
    <source>
        <dbReference type="Pfam" id="PF03033"/>
    </source>
</evidence>
<dbReference type="HAMAP" id="MF_00033">
    <property type="entry name" value="MurG"/>
    <property type="match status" value="1"/>
</dbReference>